<reference evidence="3 4" key="1">
    <citation type="submission" date="2014-10" db="EMBL/GenBank/DDBJ databases">
        <title>Genome sequencing of Vibrio sinaloensis T08.</title>
        <authorList>
            <person name="Chan K.-G."/>
            <person name="Mohamad N.I."/>
        </authorList>
    </citation>
    <scope>NUCLEOTIDE SEQUENCE [LARGE SCALE GENOMIC DNA]</scope>
    <source>
        <strain evidence="3 4">T08</strain>
    </source>
</reference>
<dbReference type="RefSeq" id="WP_038190132.1">
    <property type="nucleotide sequence ID" value="NZ_JRWP01000008.1"/>
</dbReference>
<keyword evidence="1" id="KW-1133">Transmembrane helix</keyword>
<protein>
    <submittedName>
        <fullName evidence="3">Membrane protein</fullName>
    </submittedName>
</protein>
<dbReference type="GO" id="GO:0016020">
    <property type="term" value="C:membrane"/>
    <property type="evidence" value="ECO:0007669"/>
    <property type="project" value="UniProtKB-SubCell"/>
</dbReference>
<gene>
    <name evidence="3" type="ORF">NM06_07420</name>
</gene>
<dbReference type="Pfam" id="PF14378">
    <property type="entry name" value="PAP2_3"/>
    <property type="match status" value="1"/>
</dbReference>
<evidence type="ECO:0000313" key="3">
    <source>
        <dbReference type="EMBL" id="KGY09350.1"/>
    </source>
</evidence>
<dbReference type="STRING" id="379097.SE23_01510"/>
<evidence type="ECO:0000256" key="1">
    <source>
        <dbReference type="SAM" id="Phobius"/>
    </source>
</evidence>
<name>A0A0A5HYG9_PHOS4</name>
<feature type="transmembrane region" description="Helical" evidence="1">
    <location>
        <begin position="309"/>
        <end position="329"/>
    </location>
</feature>
<feature type="transmembrane region" description="Helical" evidence="1">
    <location>
        <begin position="164"/>
        <end position="189"/>
    </location>
</feature>
<comment type="caution">
    <text evidence="3">The sequence shown here is derived from an EMBL/GenBank/DDBJ whole genome shotgun (WGS) entry which is preliminary data.</text>
</comment>
<keyword evidence="1" id="KW-0812">Transmembrane</keyword>
<dbReference type="InterPro" id="IPR026841">
    <property type="entry name" value="Aur1/Ipt1"/>
</dbReference>
<accession>A0A0A5HYG9</accession>
<organism evidence="3 4">
    <name type="scientific">Photobacterium sp. (strain ATCC 43367)</name>
    <dbReference type="NCBI Taxonomy" id="379097"/>
    <lineage>
        <taxon>Bacteria</taxon>
        <taxon>Pseudomonadati</taxon>
        <taxon>Pseudomonadota</taxon>
        <taxon>Gammaproteobacteria</taxon>
        <taxon>Vibrionales</taxon>
        <taxon>Vibrionaceae</taxon>
        <taxon>Vibrio</taxon>
        <taxon>Vibrio oreintalis group</taxon>
    </lineage>
</organism>
<evidence type="ECO:0000259" key="2">
    <source>
        <dbReference type="Pfam" id="PF14378"/>
    </source>
</evidence>
<feature type="transmembrane region" description="Helical" evidence="1">
    <location>
        <begin position="23"/>
        <end position="43"/>
    </location>
</feature>
<evidence type="ECO:0000313" key="4">
    <source>
        <dbReference type="Proteomes" id="UP000030451"/>
    </source>
</evidence>
<feature type="domain" description="Inositolphosphotransferase Aur1/Ipt1" evidence="2">
    <location>
        <begin position="141"/>
        <end position="344"/>
    </location>
</feature>
<sequence>MDTPSASPTQWQRVKQDIFDDRLLYGYVIVTSALLYLASQWFVEQSQLKYDLTTYLRALFTICYITFLAWSSGYYLYLAYHKTPHPLLVYLKTITGFFHPIAKPISFVLLVLSLNLTFSCYTYLKSIIPDINPFQYDLLFYQLDQWLHFGNDPWRLTHQWFSSIYSSFVINFLYNLWFLLMWGSVLFFIVRRDMAILRNQYLITFMASWLVIGGVTATLMSSAGPCYAHLVDVNQTQYLPLMDRLTTQSLALEKLGFPPLWALDVQDLLWLKYLGRESGIGTGISAMPSMHVSIAVLMALGAYRLNKRLGYLMWGYMVAIQIGSVHLAWHYAIDGYLSTFLTLLLWKLSGLIVRKLHSEH</sequence>
<feature type="transmembrane region" description="Helical" evidence="1">
    <location>
        <begin position="55"/>
        <end position="80"/>
    </location>
</feature>
<proteinExistence type="predicted"/>
<feature type="transmembrane region" description="Helical" evidence="1">
    <location>
        <begin position="201"/>
        <end position="220"/>
    </location>
</feature>
<keyword evidence="1" id="KW-0472">Membrane</keyword>
<feature type="transmembrane region" description="Helical" evidence="1">
    <location>
        <begin position="280"/>
        <end position="302"/>
    </location>
</feature>
<feature type="transmembrane region" description="Helical" evidence="1">
    <location>
        <begin position="335"/>
        <end position="353"/>
    </location>
</feature>
<dbReference type="Proteomes" id="UP000030451">
    <property type="component" value="Unassembled WGS sequence"/>
</dbReference>
<dbReference type="AlphaFoldDB" id="A0A0A5HYG9"/>
<dbReference type="EMBL" id="JRWP01000008">
    <property type="protein sequence ID" value="KGY09350.1"/>
    <property type="molecule type" value="Genomic_DNA"/>
</dbReference>